<evidence type="ECO:0000313" key="2">
    <source>
        <dbReference type="EMBL" id="NMJ41430.1"/>
    </source>
</evidence>
<feature type="compositionally biased region" description="Low complexity" evidence="1">
    <location>
        <begin position="57"/>
        <end position="69"/>
    </location>
</feature>
<feature type="region of interest" description="Disordered" evidence="1">
    <location>
        <begin position="1"/>
        <end position="85"/>
    </location>
</feature>
<comment type="caution">
    <text evidence="2">The sequence shown here is derived from an EMBL/GenBank/DDBJ whole genome shotgun (WGS) entry which is preliminary data.</text>
</comment>
<name>A0A848EDA7_9PROT</name>
<dbReference type="EMBL" id="JABBKX010000002">
    <property type="protein sequence ID" value="NMJ41430.1"/>
    <property type="molecule type" value="Genomic_DNA"/>
</dbReference>
<keyword evidence="3" id="KW-1185">Reference proteome</keyword>
<gene>
    <name evidence="2" type="ORF">GWK16_09280</name>
</gene>
<reference evidence="2 3" key="1">
    <citation type="submission" date="2020-03" db="EMBL/GenBank/DDBJ databases">
        <authorList>
            <person name="Sun Q."/>
        </authorList>
    </citation>
    <scope>NUCLEOTIDE SEQUENCE [LARGE SCALE GENOMIC DNA]</scope>
    <source>
        <strain evidence="2 3">JC162</strain>
    </source>
</reference>
<proteinExistence type="predicted"/>
<dbReference type="Proteomes" id="UP000548582">
    <property type="component" value="Unassembled WGS sequence"/>
</dbReference>
<feature type="compositionally biased region" description="Basic and acidic residues" evidence="1">
    <location>
        <begin position="46"/>
        <end position="56"/>
    </location>
</feature>
<accession>A0A848EDA7</accession>
<organism evidence="2 3">
    <name type="scientific">Neoroseomonas marina</name>
    <dbReference type="NCBI Taxonomy" id="1232220"/>
    <lineage>
        <taxon>Bacteria</taxon>
        <taxon>Pseudomonadati</taxon>
        <taxon>Pseudomonadota</taxon>
        <taxon>Alphaproteobacteria</taxon>
        <taxon>Acetobacterales</taxon>
        <taxon>Acetobacteraceae</taxon>
        <taxon>Neoroseomonas</taxon>
    </lineage>
</organism>
<dbReference type="AlphaFoldDB" id="A0A848EDA7"/>
<feature type="compositionally biased region" description="Polar residues" evidence="1">
    <location>
        <begin position="22"/>
        <end position="31"/>
    </location>
</feature>
<dbReference type="RefSeq" id="WP_170053630.1">
    <property type="nucleotide sequence ID" value="NZ_JABBKX010000002.1"/>
</dbReference>
<evidence type="ECO:0000256" key="1">
    <source>
        <dbReference type="SAM" id="MobiDB-lite"/>
    </source>
</evidence>
<evidence type="ECO:0000313" key="3">
    <source>
        <dbReference type="Proteomes" id="UP000548582"/>
    </source>
</evidence>
<protein>
    <submittedName>
        <fullName evidence="2">Uncharacterized protein</fullName>
    </submittedName>
</protein>
<feature type="compositionally biased region" description="Basic and acidic residues" evidence="1">
    <location>
        <begin position="70"/>
        <end position="85"/>
    </location>
</feature>
<sequence>MNAPAVAWFLPSAQHTAKEENTVPNQNQNQKPSDRNASDPRGTQPDQKRQHGDQDQRPQNPGQQQQGHDQPGRKERGGDRPDEAK</sequence>